<evidence type="ECO:0000256" key="1">
    <source>
        <dbReference type="SAM" id="MobiDB-lite"/>
    </source>
</evidence>
<evidence type="ECO:0000313" key="3">
    <source>
        <dbReference type="Proteomes" id="UP000266906"/>
    </source>
</evidence>
<comment type="caution">
    <text evidence="2">The sequence shown here is derived from an EMBL/GenBank/DDBJ whole genome shotgun (WGS) entry which is preliminary data.</text>
</comment>
<organism evidence="2 3">
    <name type="scientific">Kitasatospora cineracea</name>
    <dbReference type="NCBI Taxonomy" id="88074"/>
    <lineage>
        <taxon>Bacteria</taxon>
        <taxon>Bacillati</taxon>
        <taxon>Actinomycetota</taxon>
        <taxon>Actinomycetes</taxon>
        <taxon>Kitasatosporales</taxon>
        <taxon>Streptomycetaceae</taxon>
        <taxon>Kitasatospora</taxon>
    </lineage>
</organism>
<accession>A0A3N4R5E2</accession>
<name>A0A3N4R5E2_9ACTN</name>
<dbReference type="Proteomes" id="UP000266906">
    <property type="component" value="Unassembled WGS sequence"/>
</dbReference>
<feature type="region of interest" description="Disordered" evidence="1">
    <location>
        <begin position="21"/>
        <end position="43"/>
    </location>
</feature>
<dbReference type="RefSeq" id="WP_279634036.1">
    <property type="nucleotide sequence ID" value="NZ_RKQG01000006.1"/>
</dbReference>
<keyword evidence="3" id="KW-1185">Reference proteome</keyword>
<gene>
    <name evidence="2" type="ORF">EDD38_7670</name>
</gene>
<reference evidence="2 3" key="1">
    <citation type="submission" date="2018-11" db="EMBL/GenBank/DDBJ databases">
        <title>Sequencing the genomes of 1000 actinobacteria strains.</title>
        <authorList>
            <person name="Klenk H.-P."/>
        </authorList>
    </citation>
    <scope>NUCLEOTIDE SEQUENCE [LARGE SCALE GENOMIC DNA]</scope>
    <source>
        <strain evidence="2 3">DSM 44781</strain>
    </source>
</reference>
<proteinExistence type="predicted"/>
<sequence length="43" mass="4575">MNTRIAQHDSTTSGWALTSRDANRITPNGTGRNFTAEILGGGQ</sequence>
<dbReference type="EMBL" id="RKQG01000006">
    <property type="protein sequence ID" value="RPE26609.1"/>
    <property type="molecule type" value="Genomic_DNA"/>
</dbReference>
<dbReference type="AlphaFoldDB" id="A0A3N4R5E2"/>
<protein>
    <submittedName>
        <fullName evidence="2">Uncharacterized protein</fullName>
    </submittedName>
</protein>
<evidence type="ECO:0000313" key="2">
    <source>
        <dbReference type="EMBL" id="RPE26609.1"/>
    </source>
</evidence>